<accession>A0A0R2LZJ3</accession>
<protein>
    <submittedName>
        <fullName evidence="2">Uncharacterized protein</fullName>
    </submittedName>
</protein>
<keyword evidence="1" id="KW-0812">Transmembrane</keyword>
<dbReference type="RefSeq" id="WP_057877610.1">
    <property type="nucleotide sequence ID" value="NZ_JQCA01000022.1"/>
</dbReference>
<evidence type="ECO:0000313" key="2">
    <source>
        <dbReference type="EMBL" id="KRO04864.1"/>
    </source>
</evidence>
<dbReference type="InterPro" id="IPR021697">
    <property type="entry name" value="DUF3278"/>
</dbReference>
<name>A0A0R2LZJ3_9LACO</name>
<evidence type="ECO:0000313" key="3">
    <source>
        <dbReference type="Proteomes" id="UP000051906"/>
    </source>
</evidence>
<dbReference type="AlphaFoldDB" id="A0A0R2LZJ3"/>
<dbReference type="Pfam" id="PF11683">
    <property type="entry name" value="DUF3278"/>
    <property type="match status" value="1"/>
</dbReference>
<dbReference type="EMBL" id="JQCA01000022">
    <property type="protein sequence ID" value="KRO04864.1"/>
    <property type="molecule type" value="Genomic_DNA"/>
</dbReference>
<feature type="transmembrane region" description="Helical" evidence="1">
    <location>
        <begin position="105"/>
        <end position="128"/>
    </location>
</feature>
<keyword evidence="1" id="KW-1133">Transmembrane helix</keyword>
<dbReference type="OrthoDB" id="2142440at2"/>
<proteinExistence type="predicted"/>
<organism evidence="2 3">
    <name type="scientific">Levilactobacillus paucivorans</name>
    <dbReference type="NCBI Taxonomy" id="616990"/>
    <lineage>
        <taxon>Bacteria</taxon>
        <taxon>Bacillati</taxon>
        <taxon>Bacillota</taxon>
        <taxon>Bacilli</taxon>
        <taxon>Lactobacillales</taxon>
        <taxon>Lactobacillaceae</taxon>
        <taxon>Levilactobacillus</taxon>
    </lineage>
</organism>
<sequence length="176" mass="19915">MTNNHPFHDKFSIWFYGVNGEFDDTKRLAAKRIEDKALLWGAIYVFLAPIITSFFAQRHPTTALSWLALTSLFFLTGVVVYLLGAGYVLGIGNRKQQRLSRQQPVWLQAISTGISAGSLYGGLTYLYFAAIDAIDSKTSIWSNLILLSNIGDALVRIAEFSPAMIFLYWLYLRFHH</sequence>
<reference evidence="2 3" key="1">
    <citation type="journal article" date="2015" name="Genome Announc.">
        <title>Expanding the biotechnology potential of lactobacilli through comparative genomics of 213 strains and associated genera.</title>
        <authorList>
            <person name="Sun Z."/>
            <person name="Harris H.M."/>
            <person name="McCann A."/>
            <person name="Guo C."/>
            <person name="Argimon S."/>
            <person name="Zhang W."/>
            <person name="Yang X."/>
            <person name="Jeffery I.B."/>
            <person name="Cooney J.C."/>
            <person name="Kagawa T.F."/>
            <person name="Liu W."/>
            <person name="Song Y."/>
            <person name="Salvetti E."/>
            <person name="Wrobel A."/>
            <person name="Rasinkangas P."/>
            <person name="Parkhill J."/>
            <person name="Rea M.C."/>
            <person name="O'Sullivan O."/>
            <person name="Ritari J."/>
            <person name="Douillard F.P."/>
            <person name="Paul Ross R."/>
            <person name="Yang R."/>
            <person name="Briner A.E."/>
            <person name="Felis G.E."/>
            <person name="de Vos W.M."/>
            <person name="Barrangou R."/>
            <person name="Klaenhammer T.R."/>
            <person name="Caufield P.W."/>
            <person name="Cui Y."/>
            <person name="Zhang H."/>
            <person name="O'Toole P.W."/>
        </authorList>
    </citation>
    <scope>NUCLEOTIDE SEQUENCE [LARGE SCALE GENOMIC DNA]</scope>
    <source>
        <strain evidence="2 3">DSM 22467</strain>
    </source>
</reference>
<feature type="transmembrane region" description="Helical" evidence="1">
    <location>
        <begin position="153"/>
        <end position="172"/>
    </location>
</feature>
<gene>
    <name evidence="2" type="ORF">IV54_GL000753</name>
</gene>
<feature type="transmembrane region" description="Helical" evidence="1">
    <location>
        <begin position="63"/>
        <end position="84"/>
    </location>
</feature>
<comment type="caution">
    <text evidence="2">The sequence shown here is derived from an EMBL/GenBank/DDBJ whole genome shotgun (WGS) entry which is preliminary data.</text>
</comment>
<keyword evidence="3" id="KW-1185">Reference proteome</keyword>
<feature type="transmembrane region" description="Helical" evidence="1">
    <location>
        <begin position="37"/>
        <end position="57"/>
    </location>
</feature>
<dbReference type="PATRIC" id="fig|616990.3.peg.816"/>
<keyword evidence="1" id="KW-0472">Membrane</keyword>
<evidence type="ECO:0000256" key="1">
    <source>
        <dbReference type="SAM" id="Phobius"/>
    </source>
</evidence>
<dbReference type="Proteomes" id="UP000051906">
    <property type="component" value="Unassembled WGS sequence"/>
</dbReference>